<dbReference type="Proteomes" id="UP000010290">
    <property type="component" value="Chromosome"/>
</dbReference>
<organism evidence="1 2">
    <name type="scientific">Providencia sneebia DSM 19967</name>
    <dbReference type="NCBI Taxonomy" id="1141660"/>
    <lineage>
        <taxon>Bacteria</taxon>
        <taxon>Pseudomonadati</taxon>
        <taxon>Pseudomonadota</taxon>
        <taxon>Gammaproteobacteria</taxon>
        <taxon>Enterobacterales</taxon>
        <taxon>Morganellaceae</taxon>
        <taxon>Providencia</taxon>
    </lineage>
</organism>
<proteinExistence type="predicted"/>
<evidence type="ECO:0000313" key="1">
    <source>
        <dbReference type="EMBL" id="EKT56369.1"/>
    </source>
</evidence>
<dbReference type="HOGENOM" id="CLU_3238228_0_0_6"/>
<accession>K8W775</accession>
<dbReference type="AlphaFoldDB" id="K8W775"/>
<evidence type="ECO:0000313" key="2">
    <source>
        <dbReference type="Proteomes" id="UP000010290"/>
    </source>
</evidence>
<name>K8W775_9GAMM</name>
<protein>
    <submittedName>
        <fullName evidence="1">Fels-1 prophage chaperone</fullName>
    </submittedName>
</protein>
<dbReference type="EMBL" id="AKKN01000009">
    <property type="protein sequence ID" value="EKT56369.1"/>
    <property type="molecule type" value="Genomic_DNA"/>
</dbReference>
<gene>
    <name evidence="1" type="ORF">OO7_10537</name>
</gene>
<sequence>MVVMKYIRAVGMTESQAKFSMAAFLAKNGISEEDKFSTVEALT</sequence>
<reference evidence="1 2" key="1">
    <citation type="journal article" date="2012" name="BMC Genomics">
        <title>Comparative genomics of bacteria in the genus Providencia isolated from wild Drosophila melanogaster.</title>
        <authorList>
            <person name="Galac M.R."/>
            <person name="Lazzaro B.P."/>
        </authorList>
    </citation>
    <scope>NUCLEOTIDE SEQUENCE [LARGE SCALE GENOMIC DNA]</scope>
    <source>
        <strain evidence="1 2">DSM 19967</strain>
    </source>
</reference>
<keyword evidence="2" id="KW-1185">Reference proteome</keyword>
<comment type="caution">
    <text evidence="1">The sequence shown here is derived from an EMBL/GenBank/DDBJ whole genome shotgun (WGS) entry which is preliminary data.</text>
</comment>